<dbReference type="GO" id="GO:0000976">
    <property type="term" value="F:transcription cis-regulatory region binding"/>
    <property type="evidence" value="ECO:0007669"/>
    <property type="project" value="TreeGrafter"/>
</dbReference>
<dbReference type="AlphaFoldDB" id="A0A6B2JLI7"/>
<evidence type="ECO:0000256" key="2">
    <source>
        <dbReference type="ARBA" id="ARBA00023015"/>
    </source>
</evidence>
<reference evidence="6 7" key="1">
    <citation type="submission" date="2020-02" db="EMBL/GenBank/DDBJ databases">
        <title>Pseudoroseicyclus tamarix, sp. nov., isolated from offshore sediment of a Tamarix chinensis forest.</title>
        <authorList>
            <person name="Gai Y."/>
        </authorList>
    </citation>
    <scope>NUCLEOTIDE SEQUENCE [LARGE SCALE GENOMIC DNA]</scope>
    <source>
        <strain evidence="6 7">CLL3-39</strain>
    </source>
</reference>
<evidence type="ECO:0000256" key="4">
    <source>
        <dbReference type="ARBA" id="ARBA00023163"/>
    </source>
</evidence>
<sequence>MAKVLSLDPRALMLFSRVVEERSFTRAAEALGMAQPALSKAVAQLEGRVGQSLLSRRRQPLEPTELGRELALRGTQLRAIIREAGQAAGQMADGQVGTIRIGAPPFFCEDVMARIVAEYHLENPGVRFELCSAYGPELRGRVTERRLDIALVPMESADNATGLVQRRIADAEHAVFVRAGFRADPALSLVETLEAGLWIGHAENSIMHGYAERVLAQLGVMHMRSFASSESGKALLNMLKLVESFAILPVITALNELRAGEVRVIGAPEDLPVVSLGTITHHASAGSPLLANFEAFAAARFRAMEAEVAQHLAEQR</sequence>
<gene>
    <name evidence="6" type="ORF">GZA08_15740</name>
</gene>
<evidence type="ECO:0000313" key="7">
    <source>
        <dbReference type="Proteomes" id="UP000474757"/>
    </source>
</evidence>
<dbReference type="InterPro" id="IPR005119">
    <property type="entry name" value="LysR_subst-bd"/>
</dbReference>
<dbReference type="PANTHER" id="PTHR30126">
    <property type="entry name" value="HTH-TYPE TRANSCRIPTIONAL REGULATOR"/>
    <property type="match status" value="1"/>
</dbReference>
<dbReference type="PROSITE" id="PS50931">
    <property type="entry name" value="HTH_LYSR"/>
    <property type="match status" value="1"/>
</dbReference>
<organism evidence="6 7">
    <name type="scientific">Pseudoroseicyclus tamaricis</name>
    <dbReference type="NCBI Taxonomy" id="2705421"/>
    <lineage>
        <taxon>Bacteria</taxon>
        <taxon>Pseudomonadati</taxon>
        <taxon>Pseudomonadota</taxon>
        <taxon>Alphaproteobacteria</taxon>
        <taxon>Rhodobacterales</taxon>
        <taxon>Paracoccaceae</taxon>
        <taxon>Pseudoroseicyclus</taxon>
    </lineage>
</organism>
<evidence type="ECO:0000256" key="1">
    <source>
        <dbReference type="ARBA" id="ARBA00009437"/>
    </source>
</evidence>
<dbReference type="Proteomes" id="UP000474757">
    <property type="component" value="Unassembled WGS sequence"/>
</dbReference>
<dbReference type="Pfam" id="PF03466">
    <property type="entry name" value="LysR_substrate"/>
    <property type="match status" value="1"/>
</dbReference>
<dbReference type="GO" id="GO:0003700">
    <property type="term" value="F:DNA-binding transcription factor activity"/>
    <property type="evidence" value="ECO:0007669"/>
    <property type="project" value="InterPro"/>
</dbReference>
<dbReference type="SUPFAM" id="SSF46785">
    <property type="entry name" value="Winged helix' DNA-binding domain"/>
    <property type="match status" value="1"/>
</dbReference>
<dbReference type="Gene3D" id="3.40.190.10">
    <property type="entry name" value="Periplasmic binding protein-like II"/>
    <property type="match status" value="2"/>
</dbReference>
<evidence type="ECO:0000256" key="3">
    <source>
        <dbReference type="ARBA" id="ARBA00023125"/>
    </source>
</evidence>
<feature type="domain" description="HTH lysR-type" evidence="5">
    <location>
        <begin position="7"/>
        <end position="64"/>
    </location>
</feature>
<dbReference type="CDD" id="cd05466">
    <property type="entry name" value="PBP2_LTTR_substrate"/>
    <property type="match status" value="1"/>
</dbReference>
<protein>
    <submittedName>
        <fullName evidence="6">LysR family transcriptional regulator</fullName>
    </submittedName>
</protein>
<keyword evidence="3" id="KW-0238">DNA-binding</keyword>
<dbReference type="PANTHER" id="PTHR30126:SF91">
    <property type="entry name" value="LYSR FAMILY TRANSCRIPTIONAL REGULATOR"/>
    <property type="match status" value="1"/>
</dbReference>
<dbReference type="Pfam" id="PF00126">
    <property type="entry name" value="HTH_1"/>
    <property type="match status" value="1"/>
</dbReference>
<dbReference type="InterPro" id="IPR036388">
    <property type="entry name" value="WH-like_DNA-bd_sf"/>
</dbReference>
<proteinExistence type="inferred from homology"/>
<evidence type="ECO:0000313" key="6">
    <source>
        <dbReference type="EMBL" id="NDV02423.1"/>
    </source>
</evidence>
<comment type="similarity">
    <text evidence="1">Belongs to the LysR transcriptional regulatory family.</text>
</comment>
<dbReference type="RefSeq" id="WP_163895320.1">
    <property type="nucleotide sequence ID" value="NZ_JAAFYS010000003.1"/>
</dbReference>
<comment type="caution">
    <text evidence="6">The sequence shown here is derived from an EMBL/GenBank/DDBJ whole genome shotgun (WGS) entry which is preliminary data.</text>
</comment>
<dbReference type="InterPro" id="IPR000847">
    <property type="entry name" value="LysR_HTH_N"/>
</dbReference>
<dbReference type="InterPro" id="IPR036390">
    <property type="entry name" value="WH_DNA-bd_sf"/>
</dbReference>
<accession>A0A6B2JLI7</accession>
<dbReference type="SUPFAM" id="SSF53850">
    <property type="entry name" value="Periplasmic binding protein-like II"/>
    <property type="match status" value="1"/>
</dbReference>
<evidence type="ECO:0000259" key="5">
    <source>
        <dbReference type="PROSITE" id="PS50931"/>
    </source>
</evidence>
<keyword evidence="7" id="KW-1185">Reference proteome</keyword>
<name>A0A6B2JLI7_9RHOB</name>
<keyword evidence="4" id="KW-0804">Transcription</keyword>
<dbReference type="PRINTS" id="PR00039">
    <property type="entry name" value="HTHLYSR"/>
</dbReference>
<dbReference type="EMBL" id="JAAGAB010000003">
    <property type="protein sequence ID" value="NDV02423.1"/>
    <property type="molecule type" value="Genomic_DNA"/>
</dbReference>
<dbReference type="Gene3D" id="1.10.10.10">
    <property type="entry name" value="Winged helix-like DNA-binding domain superfamily/Winged helix DNA-binding domain"/>
    <property type="match status" value="1"/>
</dbReference>
<keyword evidence="2" id="KW-0805">Transcription regulation</keyword>